<evidence type="ECO:0000259" key="3">
    <source>
        <dbReference type="Pfam" id="PF01576"/>
    </source>
</evidence>
<dbReference type="GO" id="GO:0051015">
    <property type="term" value="F:actin filament binding"/>
    <property type="evidence" value="ECO:0007669"/>
    <property type="project" value="TreeGrafter"/>
</dbReference>
<name>E4YZ76_OIKDI</name>
<reference evidence="4" key="1">
    <citation type="journal article" date="2010" name="Science">
        <title>Plasticity of animal genome architecture unmasked by rapid evolution of a pelagic tunicate.</title>
        <authorList>
            <person name="Denoeud F."/>
            <person name="Henriet S."/>
            <person name="Mungpakdee S."/>
            <person name="Aury J.M."/>
            <person name="Da Silva C."/>
            <person name="Brinkmann H."/>
            <person name="Mikhaleva J."/>
            <person name="Olsen L.C."/>
            <person name="Jubin C."/>
            <person name="Canestro C."/>
            <person name="Bouquet J.M."/>
            <person name="Danks G."/>
            <person name="Poulain J."/>
            <person name="Campsteijn C."/>
            <person name="Adamski M."/>
            <person name="Cross I."/>
            <person name="Yadetie F."/>
            <person name="Muffato M."/>
            <person name="Louis A."/>
            <person name="Butcher S."/>
            <person name="Tsagkogeorga G."/>
            <person name="Konrad A."/>
            <person name="Singh S."/>
            <person name="Jensen M.F."/>
            <person name="Cong E.H."/>
            <person name="Eikeseth-Otteraa H."/>
            <person name="Noel B."/>
            <person name="Anthouard V."/>
            <person name="Porcel B.M."/>
            <person name="Kachouri-Lafond R."/>
            <person name="Nishino A."/>
            <person name="Ugolini M."/>
            <person name="Chourrout P."/>
            <person name="Nishida H."/>
            <person name="Aasland R."/>
            <person name="Huzurbazar S."/>
            <person name="Westhof E."/>
            <person name="Delsuc F."/>
            <person name="Lehrach H."/>
            <person name="Reinhardt R."/>
            <person name="Weissenbach J."/>
            <person name="Roy S.W."/>
            <person name="Artiguenave F."/>
            <person name="Postlethwait J.H."/>
            <person name="Manak J.R."/>
            <person name="Thompson E.M."/>
            <person name="Jaillon O."/>
            <person name="Du Pasquier L."/>
            <person name="Boudinot P."/>
            <person name="Liberles D.A."/>
            <person name="Volff J.N."/>
            <person name="Philippe H."/>
            <person name="Lenhard B."/>
            <person name="Roest Crollius H."/>
            <person name="Wincker P."/>
            <person name="Chourrout D."/>
        </authorList>
    </citation>
    <scope>NUCLEOTIDE SEQUENCE [LARGE SCALE GENOMIC DNA]</scope>
</reference>
<evidence type="ECO:0000256" key="2">
    <source>
        <dbReference type="SAM" id="Coils"/>
    </source>
</evidence>
<protein>
    <recommendedName>
        <fullName evidence="3">Myosin tail domain-containing protein</fullName>
    </recommendedName>
</protein>
<dbReference type="EMBL" id="FN656094">
    <property type="protein sequence ID" value="CBY40754.1"/>
    <property type="molecule type" value="Genomic_DNA"/>
</dbReference>
<proteinExistence type="predicted"/>
<feature type="domain" description="Myosin tail" evidence="3">
    <location>
        <begin position="10"/>
        <end position="116"/>
    </location>
</feature>
<dbReference type="PANTHER" id="PTHR45615:SF27">
    <property type="entry name" value="MYOSIN HEAVY CHAIN, MUSCLE"/>
    <property type="match status" value="1"/>
</dbReference>
<keyword evidence="1 2" id="KW-0175">Coiled coil</keyword>
<gene>
    <name evidence="4" type="ORF">GSOID_T00022790001</name>
</gene>
<sequence>DELDCKGENVAKLTKEKKALQEAHQQLLDDLQAEEDKCNSISKAKCKLEQQVDDLEQTYEIEKKSRLDLERLKRKLEGDLRLTQETVMDLENDKQRLQEKLNRSDLARELVRLRSTREERPRSQNCIAIWRNTTSRTSPTWLFSEKNMQKLLLS</sequence>
<dbReference type="Pfam" id="PF01576">
    <property type="entry name" value="Myosin_tail_1"/>
    <property type="match status" value="1"/>
</dbReference>
<dbReference type="PANTHER" id="PTHR45615">
    <property type="entry name" value="MYOSIN HEAVY CHAIN, NON-MUSCLE"/>
    <property type="match status" value="1"/>
</dbReference>
<organism evidence="4">
    <name type="scientific">Oikopleura dioica</name>
    <name type="common">Tunicate</name>
    <dbReference type="NCBI Taxonomy" id="34765"/>
    <lineage>
        <taxon>Eukaryota</taxon>
        <taxon>Metazoa</taxon>
        <taxon>Chordata</taxon>
        <taxon>Tunicata</taxon>
        <taxon>Appendicularia</taxon>
        <taxon>Copelata</taxon>
        <taxon>Oikopleuridae</taxon>
        <taxon>Oikopleura</taxon>
    </lineage>
</organism>
<dbReference type="SUPFAM" id="SSF90257">
    <property type="entry name" value="Myosin rod fragments"/>
    <property type="match status" value="1"/>
</dbReference>
<feature type="coiled-coil region" evidence="2">
    <location>
        <begin position="3"/>
        <end position="107"/>
    </location>
</feature>
<dbReference type="GO" id="GO:0005737">
    <property type="term" value="C:cytoplasm"/>
    <property type="evidence" value="ECO:0007669"/>
    <property type="project" value="TreeGrafter"/>
</dbReference>
<dbReference type="GO" id="GO:0032982">
    <property type="term" value="C:myosin filament"/>
    <property type="evidence" value="ECO:0007669"/>
    <property type="project" value="TreeGrafter"/>
</dbReference>
<accession>E4YZ76</accession>
<dbReference type="InterPro" id="IPR002928">
    <property type="entry name" value="Myosin_tail"/>
</dbReference>
<evidence type="ECO:0000256" key="1">
    <source>
        <dbReference type="ARBA" id="ARBA00023054"/>
    </source>
</evidence>
<dbReference type="GO" id="GO:0000146">
    <property type="term" value="F:microfilament motor activity"/>
    <property type="evidence" value="ECO:0007669"/>
    <property type="project" value="TreeGrafter"/>
</dbReference>
<evidence type="ECO:0000313" key="4">
    <source>
        <dbReference type="EMBL" id="CBY40754.1"/>
    </source>
</evidence>
<dbReference type="AlphaFoldDB" id="E4YZ76"/>
<dbReference type="Proteomes" id="UP000011014">
    <property type="component" value="Unassembled WGS sequence"/>
</dbReference>
<dbReference type="Gene3D" id="1.20.5.340">
    <property type="match status" value="1"/>
</dbReference>
<dbReference type="GO" id="GO:0016460">
    <property type="term" value="C:myosin II complex"/>
    <property type="evidence" value="ECO:0007669"/>
    <property type="project" value="TreeGrafter"/>
</dbReference>
<feature type="non-terminal residue" evidence="4">
    <location>
        <position position="1"/>
    </location>
</feature>